<keyword evidence="3" id="KW-1185">Reference proteome</keyword>
<dbReference type="Proteomes" id="UP001596233">
    <property type="component" value="Unassembled WGS sequence"/>
</dbReference>
<evidence type="ECO:0000256" key="1">
    <source>
        <dbReference type="SAM" id="Coils"/>
    </source>
</evidence>
<sequence>MKLHSAAGAGYNDTLTESNAAAYRNGIELHVNRAFPQNSLMQYVRTLSNYDKLMLAITLKLPFTRRDLKQWPELLFYKKLNLIIKKIATDRKLKKQLLLYLIDRTIADPPSLETIKNHLPQLTAEYGYWAIYWTLYFHYERQEQEELYQSILKELEALQESSSVQDTAGIQETAAAASELVELNEADTKQEQLKLEKKIAILEDKISKEIATRQQLELTNVQKDKTIRQLQQEQEKLQQHASLLKEQIAMYEMKISNLERIQQESAYRRKEDEERWLQERASLLGQNKTNLDDIRKLHQQLEQIQRELDDSKRQTSNWQQLAQQRQEELHTLANSKAPLEQQLNELSEQMHNQLDTYNHDLLHLLKHDEASYEQRLYYRQQMLNMLQIVDAIDKFKHAEQQHNRDEQDNEPPIAAEQLFTAEELKSVAATEKKETQRFGTFYRRDHGGYIELENGEIFNITESLVQQLELQHEAEVLCTPTAHPGRANHYTIELLFQGDDSFSPVHTYDGFVLFDEDQKWYCVDLNDESNRFPIHYKDIEIQKPGHGDPCTFNVAEDGHIARLTKLYRVHGEMTESHPGRKKNETRTKTTVRRKIEPFLEDCTVTIIGGQRKWFESVVKETGAALVHDGGEHPERIASELSRSQALFMILTSTSHRATWEGIEIAKSNQIPHFIIQGSKSNLRKLLWDNQEIIRTSNRAVEA</sequence>
<organism evidence="2 3">
    <name type="scientific">Paenibacillus septentrionalis</name>
    <dbReference type="NCBI Taxonomy" id="429342"/>
    <lineage>
        <taxon>Bacteria</taxon>
        <taxon>Bacillati</taxon>
        <taxon>Bacillota</taxon>
        <taxon>Bacilli</taxon>
        <taxon>Bacillales</taxon>
        <taxon>Paenibacillaceae</taxon>
        <taxon>Paenibacillus</taxon>
    </lineage>
</organism>
<evidence type="ECO:0000313" key="2">
    <source>
        <dbReference type="EMBL" id="MFC6332559.1"/>
    </source>
</evidence>
<proteinExistence type="predicted"/>
<accession>A0ABW1V538</accession>
<feature type="coiled-coil region" evidence="1">
    <location>
        <begin position="185"/>
        <end position="261"/>
    </location>
</feature>
<protein>
    <recommendedName>
        <fullName evidence="4">DUF2325 domain-containing protein</fullName>
    </recommendedName>
</protein>
<comment type="caution">
    <text evidence="2">The sequence shown here is derived from an EMBL/GenBank/DDBJ whole genome shotgun (WGS) entry which is preliminary data.</text>
</comment>
<gene>
    <name evidence="2" type="ORF">ACFP56_07965</name>
</gene>
<reference evidence="3" key="1">
    <citation type="journal article" date="2019" name="Int. J. Syst. Evol. Microbiol.">
        <title>The Global Catalogue of Microorganisms (GCM) 10K type strain sequencing project: providing services to taxonomists for standard genome sequencing and annotation.</title>
        <authorList>
            <consortium name="The Broad Institute Genomics Platform"/>
            <consortium name="The Broad Institute Genome Sequencing Center for Infectious Disease"/>
            <person name="Wu L."/>
            <person name="Ma J."/>
        </authorList>
    </citation>
    <scope>NUCLEOTIDE SEQUENCE [LARGE SCALE GENOMIC DNA]</scope>
    <source>
        <strain evidence="3">PCU 280</strain>
    </source>
</reference>
<keyword evidence="1" id="KW-0175">Coiled coil</keyword>
<name>A0ABW1V538_9BACL</name>
<feature type="coiled-coil region" evidence="1">
    <location>
        <begin position="287"/>
        <end position="349"/>
    </location>
</feature>
<evidence type="ECO:0000313" key="3">
    <source>
        <dbReference type="Proteomes" id="UP001596233"/>
    </source>
</evidence>
<evidence type="ECO:0008006" key="4">
    <source>
        <dbReference type="Google" id="ProtNLM"/>
    </source>
</evidence>
<dbReference type="EMBL" id="JBHSTE010000002">
    <property type="protein sequence ID" value="MFC6332559.1"/>
    <property type="molecule type" value="Genomic_DNA"/>
</dbReference>
<dbReference type="RefSeq" id="WP_379233047.1">
    <property type="nucleotide sequence ID" value="NZ_JBHSTE010000002.1"/>
</dbReference>